<dbReference type="OrthoDB" id="583588at2"/>
<dbReference type="InterPro" id="IPR045738">
    <property type="entry name" value="DUF6088"/>
</dbReference>
<name>A0A1B3Z747_9SPHN</name>
<sequence length="224" mass="25127">MRGNALDLKAHILDRLEQAAPFGAWTPVDFLDLGPREAVDQALHRLTRGKQIRRIARGLYDKPRTNSLTGKLTNPDPRAVIDALSRRDQTRMLIDGITAANDLGLTNAVPAHIVVHTDARLKSFELGNLVIAFRKTAPSKLYWVGRPAMRVVQALHWLQDVLPQDGERIRARLRAIFGDPDHGPAIVEDLRGGIRTLPAWMQDFLHDLLGEADILSRNDDRLRP</sequence>
<protein>
    <submittedName>
        <fullName evidence="1">Uncharacterized protein</fullName>
    </submittedName>
</protein>
<dbReference type="Pfam" id="PF19570">
    <property type="entry name" value="DUF6088"/>
    <property type="match status" value="1"/>
</dbReference>
<keyword evidence="2" id="KW-1185">Reference proteome</keyword>
<reference evidence="1 2" key="1">
    <citation type="submission" date="2016-01" db="EMBL/GenBank/DDBJ databases">
        <title>Complete genome and mega plasmid sequence of Sphingomonas panacis DCY99 elicits systemic resistance in rice to Xanthomonas oryzae.</title>
        <authorList>
            <person name="Kim Y.J."/>
            <person name="Yang D.C."/>
            <person name="Sing P."/>
        </authorList>
    </citation>
    <scope>NUCLEOTIDE SEQUENCE [LARGE SCALE GENOMIC DNA]</scope>
    <source>
        <strain evidence="1 2">DCY99</strain>
    </source>
</reference>
<dbReference type="RefSeq" id="WP_069203842.1">
    <property type="nucleotide sequence ID" value="NZ_CP014168.1"/>
</dbReference>
<dbReference type="EMBL" id="CP014168">
    <property type="protein sequence ID" value="AOH83262.1"/>
    <property type="molecule type" value="Genomic_DNA"/>
</dbReference>
<dbReference type="KEGG" id="span:AWL63_04020"/>
<accession>A0A1B3Z747</accession>
<evidence type="ECO:0000313" key="2">
    <source>
        <dbReference type="Proteomes" id="UP000094256"/>
    </source>
</evidence>
<dbReference type="AlphaFoldDB" id="A0A1B3Z747"/>
<dbReference type="Proteomes" id="UP000094256">
    <property type="component" value="Chromosome"/>
</dbReference>
<proteinExistence type="predicted"/>
<evidence type="ECO:0000313" key="1">
    <source>
        <dbReference type="EMBL" id="AOH83262.1"/>
    </source>
</evidence>
<gene>
    <name evidence="1" type="ORF">AWL63_04020</name>
</gene>
<organism evidence="1 2">
    <name type="scientific">Sphingomonas panacis</name>
    <dbReference type="NCBI Taxonomy" id="1560345"/>
    <lineage>
        <taxon>Bacteria</taxon>
        <taxon>Pseudomonadati</taxon>
        <taxon>Pseudomonadota</taxon>
        <taxon>Alphaproteobacteria</taxon>
        <taxon>Sphingomonadales</taxon>
        <taxon>Sphingomonadaceae</taxon>
        <taxon>Sphingomonas</taxon>
    </lineage>
</organism>